<proteinExistence type="predicted"/>
<reference evidence="2" key="1">
    <citation type="journal article" date="2006" name="Science">
        <title>The genome of black cottonwood, Populus trichocarpa (Torr. &amp; Gray).</title>
        <authorList>
            <person name="Tuskan G.A."/>
            <person name="Difazio S."/>
            <person name="Jansson S."/>
            <person name="Bohlmann J."/>
            <person name="Grigoriev I."/>
            <person name="Hellsten U."/>
            <person name="Putnam N."/>
            <person name="Ralph S."/>
            <person name="Rombauts S."/>
            <person name="Salamov A."/>
            <person name="Schein J."/>
            <person name="Sterck L."/>
            <person name="Aerts A."/>
            <person name="Bhalerao R.R."/>
            <person name="Bhalerao R.P."/>
            <person name="Blaudez D."/>
            <person name="Boerjan W."/>
            <person name="Brun A."/>
            <person name="Brunner A."/>
            <person name="Busov V."/>
            <person name="Campbell M."/>
            <person name="Carlson J."/>
            <person name="Chalot M."/>
            <person name="Chapman J."/>
            <person name="Chen G.L."/>
            <person name="Cooper D."/>
            <person name="Coutinho P.M."/>
            <person name="Couturier J."/>
            <person name="Covert S."/>
            <person name="Cronk Q."/>
            <person name="Cunningham R."/>
            <person name="Davis J."/>
            <person name="Degroeve S."/>
            <person name="Dejardin A."/>
            <person name="Depamphilis C."/>
            <person name="Detter J."/>
            <person name="Dirks B."/>
            <person name="Dubchak I."/>
            <person name="Duplessis S."/>
            <person name="Ehlting J."/>
            <person name="Ellis B."/>
            <person name="Gendler K."/>
            <person name="Goodstein D."/>
            <person name="Gribskov M."/>
            <person name="Grimwood J."/>
            <person name="Groover A."/>
            <person name="Gunter L."/>
            <person name="Hamberger B."/>
            <person name="Heinze B."/>
            <person name="Helariutta Y."/>
            <person name="Henrissat B."/>
            <person name="Holligan D."/>
            <person name="Holt R."/>
            <person name="Huang W."/>
            <person name="Islam-Faridi N."/>
            <person name="Jones S."/>
            <person name="Jones-Rhoades M."/>
            <person name="Jorgensen R."/>
            <person name="Joshi C."/>
            <person name="Kangasjarvi J."/>
            <person name="Karlsson J."/>
            <person name="Kelleher C."/>
            <person name="Kirkpatrick R."/>
            <person name="Kirst M."/>
            <person name="Kohler A."/>
            <person name="Kalluri U."/>
            <person name="Larimer F."/>
            <person name="Leebens-Mack J."/>
            <person name="Leple J.C."/>
            <person name="Locascio P."/>
            <person name="Lou Y."/>
            <person name="Lucas S."/>
            <person name="Martin F."/>
            <person name="Montanini B."/>
            <person name="Napoli C."/>
            <person name="Nelson D.R."/>
            <person name="Nelson C."/>
            <person name="Nieminen K."/>
            <person name="Nilsson O."/>
            <person name="Pereda V."/>
            <person name="Peter G."/>
            <person name="Philippe R."/>
            <person name="Pilate G."/>
            <person name="Poliakov A."/>
            <person name="Razumovskaya J."/>
            <person name="Richardson P."/>
            <person name="Rinaldi C."/>
            <person name="Ritland K."/>
            <person name="Rouze P."/>
            <person name="Ryaboy D."/>
            <person name="Schmutz J."/>
            <person name="Schrader J."/>
            <person name="Segerman B."/>
            <person name="Shin H."/>
            <person name="Siddiqui A."/>
            <person name="Sterky F."/>
            <person name="Terry A."/>
            <person name="Tsai C.J."/>
            <person name="Uberbacher E."/>
            <person name="Unneberg P."/>
            <person name="Vahala J."/>
            <person name="Wall K."/>
            <person name="Wessler S."/>
            <person name="Yang G."/>
            <person name="Yin T."/>
            <person name="Douglas C."/>
            <person name="Marra M."/>
            <person name="Sandberg G."/>
            <person name="Van de Peer Y."/>
            <person name="Rokhsar D."/>
        </authorList>
    </citation>
    <scope>NUCLEOTIDE SEQUENCE [LARGE SCALE GENOMIC DNA]</scope>
    <source>
        <strain evidence="2">Nisqually-1</strain>
    </source>
</reference>
<dbReference type="HOGENOM" id="CLU_2458904_0_0_1"/>
<evidence type="ECO:0000256" key="1">
    <source>
        <dbReference type="SAM" id="MobiDB-lite"/>
    </source>
</evidence>
<feature type="compositionally biased region" description="Low complexity" evidence="1">
    <location>
        <begin position="35"/>
        <end position="50"/>
    </location>
</feature>
<dbReference type="InParanoid" id="U5GP54"/>
<dbReference type="EMBL" id="KZ623618">
    <property type="protein sequence ID" value="PNS22262.1"/>
    <property type="molecule type" value="Genomic_DNA"/>
</dbReference>
<protein>
    <submittedName>
        <fullName evidence="2">Uncharacterized protein</fullName>
    </submittedName>
</protein>
<dbReference type="PANTHER" id="PTHR36072">
    <property type="entry name" value="OS01G0541600 PROTEIN"/>
    <property type="match status" value="1"/>
</dbReference>
<accession>U5GP54</accession>
<sequence>MKNNVVYKCHHCSHFKQKRGTPKGLKEICPPKPTPAAKSKSAKSMLQKSANSEEGTSSKDEIIKIHETTLPAINGYFHHEQSSNSICES</sequence>
<dbReference type="PANTHER" id="PTHR36072:SF2">
    <property type="entry name" value="OS01G0531000 PROTEIN"/>
    <property type="match status" value="1"/>
</dbReference>
<dbReference type="AlphaFoldDB" id="U5GP54"/>
<reference evidence="2" key="2">
    <citation type="submission" date="2017-07" db="EMBL/GenBank/DDBJ databases">
        <title>WGS assembly of Populus trichocarpa.</title>
        <authorList>
            <person name="Tuskan G."/>
            <person name="Difazio S."/>
            <person name="Jansson S."/>
            <person name="Bohlmann J."/>
            <person name="Grigoriev I."/>
            <person name="Hellsten U."/>
            <person name="Putnam N."/>
            <person name="Ralph S."/>
            <person name="Rombauts S."/>
            <person name="Salamov A."/>
            <person name="Schein J."/>
            <person name="Sterck L."/>
            <person name="Aerts A."/>
            <person name="Bhalerao R."/>
            <person name="Bhalerao R."/>
            <person name="Blaudez D."/>
            <person name="Boerjan W."/>
            <person name="Brun A."/>
            <person name="Brunner A."/>
            <person name="Busov V."/>
            <person name="Campbell M."/>
            <person name="Carlson J."/>
            <person name="Chalot M."/>
            <person name="Chapman J."/>
            <person name="Chen G."/>
            <person name="Cooper D."/>
            <person name="Coutinho P."/>
            <person name="Couturier J."/>
            <person name="Covert S."/>
            <person name="Cronk Q."/>
            <person name="Cunningham R."/>
            <person name="Davis J."/>
            <person name="Degroeve S."/>
            <person name="Dejardin A."/>
            <person name="Depamphilis C."/>
            <person name="Detter J."/>
            <person name="Dirks B."/>
            <person name="Dubchak I."/>
            <person name="Duplessis S."/>
            <person name="Ehlting J."/>
            <person name="Ellis B."/>
            <person name="Gendler K."/>
            <person name="Goodstein D."/>
            <person name="Gribskov M."/>
            <person name="Grimwood J."/>
            <person name="Groover A."/>
            <person name="Gunter L."/>
            <person name="Hamberger B."/>
            <person name="Heinze B."/>
            <person name="Helariutta Y."/>
            <person name="Henrissat B."/>
            <person name="Holligan D."/>
            <person name="Holt R."/>
            <person name="Huang W."/>
            <person name="Islam-Faridi N."/>
            <person name="Jones S."/>
            <person name="Jones-Rhoades M."/>
            <person name="Jorgensen R."/>
            <person name="Joshi C."/>
            <person name="Kangasjarvi J."/>
            <person name="Karlsson J."/>
            <person name="Kelleher C."/>
            <person name="Kirkpatrick R."/>
            <person name="Kirst M."/>
            <person name="Kohler A."/>
            <person name="Kalluri U."/>
            <person name="Larimer F."/>
            <person name="Leebens-Mack J."/>
            <person name="Leple J."/>
            <person name="Locascio P."/>
            <person name="Lou Y."/>
            <person name="Lucas S."/>
            <person name="Martin F."/>
            <person name="Montanini B."/>
            <person name="Napoli C."/>
            <person name="Nelson D."/>
            <person name="Nelson C."/>
            <person name="Nieminen K."/>
            <person name="Nilsson O."/>
            <person name="Pereda V."/>
            <person name="Peter G."/>
            <person name="Philippe R."/>
            <person name="Pilate G."/>
            <person name="Poliakov A."/>
            <person name="Razumovskaya J."/>
            <person name="Richardson P."/>
            <person name="Rinaldi C."/>
            <person name="Ritland K."/>
            <person name="Rouze P."/>
            <person name="Ryaboy D."/>
            <person name="Schmutz J."/>
            <person name="Schrader J."/>
            <person name="Segerman B."/>
            <person name="Shin H."/>
            <person name="Siddiqui A."/>
            <person name="Sterky F."/>
            <person name="Terry A."/>
            <person name="Tsai C."/>
            <person name="Uberbacher E."/>
            <person name="Unneberg P."/>
            <person name="Vahala J."/>
            <person name="Wall K."/>
            <person name="Wessler S."/>
            <person name="Yang G."/>
            <person name="Yin T."/>
            <person name="Douglas C."/>
            <person name="Marra M."/>
            <person name="Sandberg G."/>
            <person name="Van De Peer Y."/>
            <person name="Rokhsar D."/>
        </authorList>
    </citation>
    <scope>NUCLEOTIDE SEQUENCE</scope>
    <source>
        <strain evidence="2">Nisqually-1</strain>
    </source>
</reference>
<feature type="region of interest" description="Disordered" evidence="1">
    <location>
        <begin position="18"/>
        <end position="60"/>
    </location>
</feature>
<evidence type="ECO:0000313" key="2">
    <source>
        <dbReference type="EMBL" id="PNS22262.1"/>
    </source>
</evidence>
<gene>
    <name evidence="2" type="ORF">POPTR_T159200</name>
</gene>
<organism evidence="2">
    <name type="scientific">Populus trichocarpa</name>
    <name type="common">Western balsam poplar</name>
    <name type="synonym">Populus balsamifera subsp. trichocarpa</name>
    <dbReference type="NCBI Taxonomy" id="3694"/>
    <lineage>
        <taxon>Eukaryota</taxon>
        <taxon>Viridiplantae</taxon>
        <taxon>Streptophyta</taxon>
        <taxon>Embryophyta</taxon>
        <taxon>Tracheophyta</taxon>
        <taxon>Spermatophyta</taxon>
        <taxon>Magnoliopsida</taxon>
        <taxon>eudicotyledons</taxon>
        <taxon>Gunneridae</taxon>
        <taxon>Pentapetalae</taxon>
        <taxon>rosids</taxon>
        <taxon>fabids</taxon>
        <taxon>Malpighiales</taxon>
        <taxon>Salicaceae</taxon>
        <taxon>Saliceae</taxon>
        <taxon>Populus</taxon>
    </lineage>
</organism>
<name>U5GP54_POPTR</name>